<dbReference type="InterPro" id="IPR001789">
    <property type="entry name" value="Sig_transdc_resp-reg_receiver"/>
</dbReference>
<organism evidence="4 5">
    <name type="scientific">Undibacterium terreum</name>
    <dbReference type="NCBI Taxonomy" id="1224302"/>
    <lineage>
        <taxon>Bacteria</taxon>
        <taxon>Pseudomonadati</taxon>
        <taxon>Pseudomonadota</taxon>
        <taxon>Betaproteobacteria</taxon>
        <taxon>Burkholderiales</taxon>
        <taxon>Oxalobacteraceae</taxon>
        <taxon>Undibacterium</taxon>
    </lineage>
</organism>
<dbReference type="CDD" id="cd01949">
    <property type="entry name" value="GGDEF"/>
    <property type="match status" value="1"/>
</dbReference>
<evidence type="ECO:0000256" key="1">
    <source>
        <dbReference type="PROSITE-ProRule" id="PRU00169"/>
    </source>
</evidence>
<dbReference type="NCBIfam" id="TIGR00254">
    <property type="entry name" value="GGDEF"/>
    <property type="match status" value="1"/>
</dbReference>
<evidence type="ECO:0000313" key="5">
    <source>
        <dbReference type="Proteomes" id="UP000637423"/>
    </source>
</evidence>
<reference evidence="4" key="1">
    <citation type="journal article" date="2014" name="Int. J. Syst. Evol. Microbiol.">
        <title>Complete genome sequence of Corynebacterium casei LMG S-19264T (=DSM 44701T), isolated from a smear-ripened cheese.</title>
        <authorList>
            <consortium name="US DOE Joint Genome Institute (JGI-PGF)"/>
            <person name="Walter F."/>
            <person name="Albersmeier A."/>
            <person name="Kalinowski J."/>
            <person name="Ruckert C."/>
        </authorList>
    </citation>
    <scope>NUCLEOTIDE SEQUENCE</scope>
    <source>
        <strain evidence="4">CGMCC 1.10998</strain>
    </source>
</reference>
<evidence type="ECO:0000259" key="3">
    <source>
        <dbReference type="PROSITE" id="PS50887"/>
    </source>
</evidence>
<dbReference type="GO" id="GO:0003824">
    <property type="term" value="F:catalytic activity"/>
    <property type="evidence" value="ECO:0007669"/>
    <property type="project" value="UniProtKB-ARBA"/>
</dbReference>
<dbReference type="SUPFAM" id="SSF52172">
    <property type="entry name" value="CheY-like"/>
    <property type="match status" value="1"/>
</dbReference>
<dbReference type="SUPFAM" id="SSF55073">
    <property type="entry name" value="Nucleotide cyclase"/>
    <property type="match status" value="1"/>
</dbReference>
<evidence type="ECO:0000259" key="2">
    <source>
        <dbReference type="PROSITE" id="PS50110"/>
    </source>
</evidence>
<dbReference type="FunFam" id="3.30.70.270:FF:000001">
    <property type="entry name" value="Diguanylate cyclase domain protein"/>
    <property type="match status" value="1"/>
</dbReference>
<feature type="modified residue" description="4-aspartylphosphate" evidence="1">
    <location>
        <position position="61"/>
    </location>
</feature>
<dbReference type="SMART" id="SM00448">
    <property type="entry name" value="REC"/>
    <property type="match status" value="1"/>
</dbReference>
<sequence>MVNSEDILRAHILVVDDSRDNVEVLSMLLNAMGYMNVDGTTDPAAVCSLHLQNDYDLILLDMQMPGISGFQVMEEIKSHCTEDYLPVLAITGNSDLKIRSLEAGARDFIAKPFDALELEKRIHNMLEVRLLYKQVTAHSKAQEALALQDVLTGLPNRRLLSDRLDTAIKHASRNELSVGVLYLDLDGFKQVNDSYGHDCGDKLLKIVADRLLSTSREEDTIARIGGDEFVIVLAQIRQASDAHRLASELVRVLSSPCIIDGHMVKVTASIGVSFYPHNATEAEDLINYADKALYEAKRCGKNQYLVAGPECSNDSCANDTSSMTMASASWGSRA</sequence>
<dbReference type="EMBL" id="BMED01000001">
    <property type="protein sequence ID" value="GGC68053.1"/>
    <property type="molecule type" value="Genomic_DNA"/>
</dbReference>
<reference evidence="4" key="2">
    <citation type="submission" date="2020-09" db="EMBL/GenBank/DDBJ databases">
        <authorList>
            <person name="Sun Q."/>
            <person name="Zhou Y."/>
        </authorList>
    </citation>
    <scope>NUCLEOTIDE SEQUENCE</scope>
    <source>
        <strain evidence="4">CGMCC 1.10998</strain>
    </source>
</reference>
<feature type="domain" description="Response regulatory" evidence="2">
    <location>
        <begin position="11"/>
        <end position="126"/>
    </location>
</feature>
<keyword evidence="5" id="KW-1185">Reference proteome</keyword>
<proteinExistence type="predicted"/>
<dbReference type="Pfam" id="PF00072">
    <property type="entry name" value="Response_reg"/>
    <property type="match status" value="1"/>
</dbReference>
<dbReference type="PANTHER" id="PTHR46663:SF2">
    <property type="entry name" value="GGDEF DOMAIN-CONTAINING PROTEIN"/>
    <property type="match status" value="1"/>
</dbReference>
<protein>
    <submittedName>
        <fullName evidence="4">Uncharacterized protein</fullName>
    </submittedName>
</protein>
<dbReference type="SMART" id="SM00267">
    <property type="entry name" value="GGDEF"/>
    <property type="match status" value="1"/>
</dbReference>
<evidence type="ECO:0000313" key="4">
    <source>
        <dbReference type="EMBL" id="GGC68053.1"/>
    </source>
</evidence>
<dbReference type="InterPro" id="IPR052163">
    <property type="entry name" value="DGC-Regulatory_Protein"/>
</dbReference>
<accession>A0A916XG42</accession>
<dbReference type="Gene3D" id="3.40.50.2300">
    <property type="match status" value="1"/>
</dbReference>
<keyword evidence="1" id="KW-0597">Phosphoprotein</keyword>
<dbReference type="GO" id="GO:0000160">
    <property type="term" value="P:phosphorelay signal transduction system"/>
    <property type="evidence" value="ECO:0007669"/>
    <property type="project" value="InterPro"/>
</dbReference>
<dbReference type="PANTHER" id="PTHR46663">
    <property type="entry name" value="DIGUANYLATE CYCLASE DGCT-RELATED"/>
    <property type="match status" value="1"/>
</dbReference>
<comment type="caution">
    <text evidence="4">The sequence shown here is derived from an EMBL/GenBank/DDBJ whole genome shotgun (WGS) entry which is preliminary data.</text>
</comment>
<dbReference type="Gene3D" id="3.30.70.270">
    <property type="match status" value="1"/>
</dbReference>
<dbReference type="InterPro" id="IPR029787">
    <property type="entry name" value="Nucleotide_cyclase"/>
</dbReference>
<dbReference type="InterPro" id="IPR000160">
    <property type="entry name" value="GGDEF_dom"/>
</dbReference>
<dbReference type="PROSITE" id="PS50887">
    <property type="entry name" value="GGDEF"/>
    <property type="match status" value="1"/>
</dbReference>
<dbReference type="AlphaFoldDB" id="A0A916XG42"/>
<dbReference type="InterPro" id="IPR011006">
    <property type="entry name" value="CheY-like_superfamily"/>
</dbReference>
<gene>
    <name evidence="4" type="ORF">GCM10011396_13900</name>
</gene>
<dbReference type="InterPro" id="IPR043128">
    <property type="entry name" value="Rev_trsase/Diguanyl_cyclase"/>
</dbReference>
<dbReference type="Pfam" id="PF00990">
    <property type="entry name" value="GGDEF"/>
    <property type="match status" value="1"/>
</dbReference>
<dbReference type="PROSITE" id="PS50110">
    <property type="entry name" value="RESPONSE_REGULATORY"/>
    <property type="match status" value="1"/>
</dbReference>
<dbReference type="Proteomes" id="UP000637423">
    <property type="component" value="Unassembled WGS sequence"/>
</dbReference>
<feature type="domain" description="GGDEF" evidence="3">
    <location>
        <begin position="176"/>
        <end position="309"/>
    </location>
</feature>
<name>A0A916XG42_9BURK</name>